<sequence>MFTFVTLTTIAHVASGAIAVLMGAIALAVRKGATNHVNAGRVFTIMMGLSSFLGAILGLVKFETFFITFHAGVLGVTLVLSGWLLARRPTKHRGTMFVSIAGVNLLNTAGLIAAGSCALTLPEQTLRGFAAADYFFLAGMAGVALINDIVALLKKSLSNKHRIAQHVWRMCLGFFIAAGSAFTGPGAKAFPELVRNSGVLSLPELTIMLLMLFWLFRVLRGKGPQKHVPQV</sequence>
<evidence type="ECO:0000313" key="1">
    <source>
        <dbReference type="EMBL" id="AKS44914.1"/>
    </source>
</evidence>
<organism evidence="1 2">
    <name type="scientific">Octadecabacter temperatus</name>
    <dbReference type="NCBI Taxonomy" id="1458307"/>
    <lineage>
        <taxon>Bacteria</taxon>
        <taxon>Pseudomonadati</taxon>
        <taxon>Pseudomonadota</taxon>
        <taxon>Alphaproteobacteria</taxon>
        <taxon>Rhodobacterales</taxon>
        <taxon>Roseobacteraceae</taxon>
        <taxon>Octadecabacter</taxon>
    </lineage>
</organism>
<gene>
    <name evidence="1" type="ORF">OSB_03470</name>
</gene>
<dbReference type="AlphaFoldDB" id="A0A0K0Y1V1"/>
<name>A0A0K0Y1V1_9RHOB</name>
<protein>
    <submittedName>
        <fullName evidence="1">Uncharacterized protein</fullName>
    </submittedName>
</protein>
<dbReference type="KEGG" id="otm:OSB_03470"/>
<reference evidence="1 2" key="1">
    <citation type="journal article" date="2015" name="Genome Announc.">
        <title>Closed Genome Sequence of Octadecabacter temperatus SB1, the First Mesophilic Species of the Genus Octadecabacter.</title>
        <authorList>
            <person name="Voget S."/>
            <person name="Billerbeck S."/>
            <person name="Simon M."/>
            <person name="Daniel R."/>
        </authorList>
    </citation>
    <scope>NUCLEOTIDE SEQUENCE [LARGE SCALE GENOMIC DNA]</scope>
    <source>
        <strain evidence="1 2">SB1</strain>
    </source>
</reference>
<dbReference type="STRING" id="1458307.OSB_03470"/>
<keyword evidence="2" id="KW-1185">Reference proteome</keyword>
<dbReference type="Proteomes" id="UP000067444">
    <property type="component" value="Chromosome"/>
</dbReference>
<evidence type="ECO:0000313" key="2">
    <source>
        <dbReference type="Proteomes" id="UP000067444"/>
    </source>
</evidence>
<dbReference type="RefSeq" id="WP_049833354.1">
    <property type="nucleotide sequence ID" value="NZ_CP012160.1"/>
</dbReference>
<proteinExistence type="predicted"/>
<accession>A0A0K0Y1V1</accession>
<dbReference type="OrthoDB" id="5653727at2"/>
<dbReference type="EMBL" id="CP012160">
    <property type="protein sequence ID" value="AKS44914.1"/>
    <property type="molecule type" value="Genomic_DNA"/>
</dbReference>